<dbReference type="RefSeq" id="WP_206719858.1">
    <property type="nucleotide sequence ID" value="NZ_CP071091.1"/>
</dbReference>
<evidence type="ECO:0000313" key="4">
    <source>
        <dbReference type="Proteomes" id="UP000663090"/>
    </source>
</evidence>
<keyword evidence="4" id="KW-1185">Reference proteome</keyword>
<dbReference type="EMBL" id="CP071091">
    <property type="protein sequence ID" value="QSQ18256.1"/>
    <property type="molecule type" value="Genomic_DNA"/>
</dbReference>
<feature type="chain" id="PRO_5046837910" evidence="1">
    <location>
        <begin position="17"/>
        <end position="149"/>
    </location>
</feature>
<feature type="domain" description="FecR protein" evidence="2">
    <location>
        <begin position="67"/>
        <end position="142"/>
    </location>
</feature>
<sequence>MLLVLALSASPLGCTAEDAPTVATTSTTPHPSPRAHLRGLKGNVQIKRATADEWSTASEGVPLFENDKVRTVAGAGADLVFSGNGSTVHLGGDSLIGIAETRPRPGRQRTDLTVLRGRIDAELEQPSTQSLSVTTPAATIQAGREIVFQ</sequence>
<evidence type="ECO:0000256" key="1">
    <source>
        <dbReference type="SAM" id="SignalP"/>
    </source>
</evidence>
<gene>
    <name evidence="3" type="ORF">JY572_14925</name>
</gene>
<evidence type="ECO:0000313" key="3">
    <source>
        <dbReference type="EMBL" id="QSQ18256.1"/>
    </source>
</evidence>
<dbReference type="Pfam" id="PF04773">
    <property type="entry name" value="FecR"/>
    <property type="match status" value="1"/>
</dbReference>
<dbReference type="Proteomes" id="UP000663090">
    <property type="component" value="Chromosome"/>
</dbReference>
<dbReference type="PANTHER" id="PTHR38731">
    <property type="entry name" value="LIPL45-RELATED LIPOPROTEIN-RELATED"/>
    <property type="match status" value="1"/>
</dbReference>
<feature type="signal peptide" evidence="1">
    <location>
        <begin position="1"/>
        <end position="16"/>
    </location>
</feature>
<organism evidence="3 4">
    <name type="scientific">Myxococcus landrumensis</name>
    <dbReference type="NCBI Taxonomy" id="2813577"/>
    <lineage>
        <taxon>Bacteria</taxon>
        <taxon>Pseudomonadati</taxon>
        <taxon>Myxococcota</taxon>
        <taxon>Myxococcia</taxon>
        <taxon>Myxococcales</taxon>
        <taxon>Cystobacterineae</taxon>
        <taxon>Myxococcaceae</taxon>
        <taxon>Myxococcus</taxon>
    </lineage>
</organism>
<name>A0ABX7NLJ3_9BACT</name>
<dbReference type="InterPro" id="IPR006860">
    <property type="entry name" value="FecR"/>
</dbReference>
<protein>
    <submittedName>
        <fullName evidence="3">FecR domain-containing protein</fullName>
    </submittedName>
</protein>
<keyword evidence="1" id="KW-0732">Signal</keyword>
<evidence type="ECO:0000259" key="2">
    <source>
        <dbReference type="Pfam" id="PF04773"/>
    </source>
</evidence>
<reference evidence="3 4" key="1">
    <citation type="submission" date="2021-02" db="EMBL/GenBank/DDBJ databases">
        <title>De Novo genome assembly of isolated myxobacteria.</title>
        <authorList>
            <person name="Stevens D.C."/>
        </authorList>
    </citation>
    <scope>NUCLEOTIDE SEQUENCE [LARGE SCALE GENOMIC DNA]</scope>
    <source>
        <strain evidence="3 4">SCHIC003</strain>
    </source>
</reference>
<proteinExistence type="predicted"/>
<accession>A0ABX7NLJ3</accession>